<evidence type="ECO:0000256" key="6">
    <source>
        <dbReference type="ARBA" id="ARBA00022729"/>
    </source>
</evidence>
<proteinExistence type="predicted"/>
<comment type="subcellular location">
    <subcellularLocation>
        <location evidence="1">Cell outer membrane</location>
        <topology evidence="1">Multi-pass membrane protein</topology>
    </subcellularLocation>
</comment>
<dbReference type="InterPro" id="IPR033900">
    <property type="entry name" value="Gram_neg_porin_domain"/>
</dbReference>
<dbReference type="InterPro" id="IPR023614">
    <property type="entry name" value="Porin_dom_sf"/>
</dbReference>
<accession>A0ABU1VAB4</accession>
<feature type="chain" id="PRO_5046078546" evidence="11">
    <location>
        <begin position="21"/>
        <end position="337"/>
    </location>
</feature>
<reference evidence="13 14" key="1">
    <citation type="submission" date="2023-07" db="EMBL/GenBank/DDBJ databases">
        <title>Sorghum-associated microbial communities from plants grown in Nebraska, USA.</title>
        <authorList>
            <person name="Schachtman D."/>
        </authorList>
    </citation>
    <scope>NUCLEOTIDE SEQUENCE [LARGE SCALE GENOMIC DNA]</scope>
    <source>
        <strain evidence="13 14">BE240</strain>
    </source>
</reference>
<evidence type="ECO:0000313" key="14">
    <source>
        <dbReference type="Proteomes" id="UP001265550"/>
    </source>
</evidence>
<feature type="domain" description="Porin" evidence="12">
    <location>
        <begin position="7"/>
        <end position="317"/>
    </location>
</feature>
<organism evidence="13 14">
    <name type="scientific">Hydrogenophaga laconesensis</name>
    <dbReference type="NCBI Taxonomy" id="1805971"/>
    <lineage>
        <taxon>Bacteria</taxon>
        <taxon>Pseudomonadati</taxon>
        <taxon>Pseudomonadota</taxon>
        <taxon>Betaproteobacteria</taxon>
        <taxon>Burkholderiales</taxon>
        <taxon>Comamonadaceae</taxon>
        <taxon>Hydrogenophaga</taxon>
    </lineage>
</organism>
<feature type="signal peptide" evidence="11">
    <location>
        <begin position="1"/>
        <end position="20"/>
    </location>
</feature>
<dbReference type="Gene3D" id="2.40.160.10">
    <property type="entry name" value="Porin"/>
    <property type="match status" value="1"/>
</dbReference>
<keyword evidence="4" id="KW-1134">Transmembrane beta strand</keyword>
<dbReference type="Proteomes" id="UP001265550">
    <property type="component" value="Unassembled WGS sequence"/>
</dbReference>
<evidence type="ECO:0000256" key="7">
    <source>
        <dbReference type="ARBA" id="ARBA00023065"/>
    </source>
</evidence>
<protein>
    <submittedName>
        <fullName evidence="13">Porin</fullName>
    </submittedName>
</protein>
<dbReference type="Pfam" id="PF13609">
    <property type="entry name" value="Porin_4"/>
    <property type="match status" value="1"/>
</dbReference>
<keyword evidence="7" id="KW-0406">Ion transport</keyword>
<evidence type="ECO:0000256" key="3">
    <source>
        <dbReference type="ARBA" id="ARBA00022448"/>
    </source>
</evidence>
<evidence type="ECO:0000256" key="5">
    <source>
        <dbReference type="ARBA" id="ARBA00022692"/>
    </source>
</evidence>
<evidence type="ECO:0000259" key="12">
    <source>
        <dbReference type="Pfam" id="PF13609"/>
    </source>
</evidence>
<dbReference type="EMBL" id="JAVDWE010000005">
    <property type="protein sequence ID" value="MDR7094390.1"/>
    <property type="molecule type" value="Genomic_DNA"/>
</dbReference>
<gene>
    <name evidence="13" type="ORF">J2X09_002131</name>
</gene>
<evidence type="ECO:0000256" key="10">
    <source>
        <dbReference type="ARBA" id="ARBA00023237"/>
    </source>
</evidence>
<evidence type="ECO:0000256" key="4">
    <source>
        <dbReference type="ARBA" id="ARBA00022452"/>
    </source>
</evidence>
<keyword evidence="5" id="KW-0812">Transmembrane</keyword>
<keyword evidence="6 11" id="KW-0732">Signal</keyword>
<evidence type="ECO:0000256" key="8">
    <source>
        <dbReference type="ARBA" id="ARBA00023114"/>
    </source>
</evidence>
<dbReference type="SUPFAM" id="SSF56935">
    <property type="entry name" value="Porins"/>
    <property type="match status" value="1"/>
</dbReference>
<dbReference type="PANTHER" id="PTHR34501:SF9">
    <property type="entry name" value="MAJOR OUTER MEMBRANE PROTEIN P.IA"/>
    <property type="match status" value="1"/>
</dbReference>
<evidence type="ECO:0000256" key="1">
    <source>
        <dbReference type="ARBA" id="ARBA00004571"/>
    </source>
</evidence>
<comment type="subunit">
    <text evidence="2">Homotrimer.</text>
</comment>
<keyword evidence="3" id="KW-0813">Transport</keyword>
<keyword evidence="8" id="KW-0626">Porin</keyword>
<evidence type="ECO:0000256" key="11">
    <source>
        <dbReference type="SAM" id="SignalP"/>
    </source>
</evidence>
<dbReference type="RefSeq" id="WP_204733396.1">
    <property type="nucleotide sequence ID" value="NZ_JAVDWE010000005.1"/>
</dbReference>
<keyword evidence="14" id="KW-1185">Reference proteome</keyword>
<evidence type="ECO:0000256" key="9">
    <source>
        <dbReference type="ARBA" id="ARBA00023136"/>
    </source>
</evidence>
<dbReference type="PANTHER" id="PTHR34501">
    <property type="entry name" value="PROTEIN YDDL-RELATED"/>
    <property type="match status" value="1"/>
</dbReference>
<comment type="caution">
    <text evidence="13">The sequence shown here is derived from an EMBL/GenBank/DDBJ whole genome shotgun (WGS) entry which is preliminary data.</text>
</comment>
<sequence length="337" mass="35423">MKKSLIALAVLGSVAGMAQAQSSVTLYGLVDVYAARVKSGPVGAETSTTVLNSGGLLTSRFGLMGSEDLGGGLKAIFKLEQGFDASRGTANTGTAFDRQSWVGLEGGFGTVQFGNVWSAFDDVFYIGNSVFDSFVFSPGSGGFSLAGNPVMSVYNYNDKPRNAFRYTTPSFGGFSAAVSHGLDENAATSADQTDFNLQYANGPLTVAFAYQLRREAGITAGEDQKYAYLAAAYDLGPVVLRGGVGQTRQVLADKTNDYQFGVDFPLSSALTLSAGYAGSKDKDVTPEVKRQGLAFGATYTLSKRTLVYAALNSSKQKVGGTTSDKYSFVGAGLQHKF</sequence>
<keyword evidence="9" id="KW-0472">Membrane</keyword>
<keyword evidence="10" id="KW-0998">Cell outer membrane</keyword>
<dbReference type="InterPro" id="IPR050298">
    <property type="entry name" value="Gram-neg_bact_OMP"/>
</dbReference>
<evidence type="ECO:0000313" key="13">
    <source>
        <dbReference type="EMBL" id="MDR7094390.1"/>
    </source>
</evidence>
<name>A0ABU1VAB4_9BURK</name>
<evidence type="ECO:0000256" key="2">
    <source>
        <dbReference type="ARBA" id="ARBA00011233"/>
    </source>
</evidence>
<dbReference type="CDD" id="cd00342">
    <property type="entry name" value="gram_neg_porins"/>
    <property type="match status" value="1"/>
</dbReference>